<keyword evidence="6 9" id="KW-0472">Membrane</keyword>
<dbReference type="EMBL" id="JBDFQZ010000003">
    <property type="protein sequence ID" value="KAK9741579.1"/>
    <property type="molecule type" value="Genomic_DNA"/>
</dbReference>
<dbReference type="GO" id="GO:0006820">
    <property type="term" value="P:monoatomic anion transport"/>
    <property type="evidence" value="ECO:0007669"/>
    <property type="project" value="TreeGrafter"/>
</dbReference>
<keyword evidence="4 9" id="KW-1133">Transmembrane helix</keyword>
<dbReference type="InterPro" id="IPR010920">
    <property type="entry name" value="LSM_dom_sf"/>
</dbReference>
<name>A0AAW1LZN1_SAPOF</name>
<feature type="compositionally biased region" description="Low complexity" evidence="8">
    <location>
        <begin position="21"/>
        <end position="36"/>
    </location>
</feature>
<feature type="domain" description="Mechanosensitive ion channel MscS" evidence="10">
    <location>
        <begin position="473"/>
        <end position="531"/>
    </location>
</feature>
<comment type="caution">
    <text evidence="11">The sequence shown here is derived from an EMBL/GenBank/DDBJ whole genome shotgun (WGS) entry which is preliminary data.</text>
</comment>
<comment type="subcellular location">
    <subcellularLocation>
        <location evidence="1">Membrane</location>
        <topology evidence="1">Multi-pass membrane protein</topology>
    </subcellularLocation>
</comment>
<evidence type="ECO:0000313" key="11">
    <source>
        <dbReference type="EMBL" id="KAK9741579.1"/>
    </source>
</evidence>
<feature type="transmembrane region" description="Helical" evidence="9">
    <location>
        <begin position="101"/>
        <end position="124"/>
    </location>
</feature>
<keyword evidence="12" id="KW-1185">Reference proteome</keyword>
<gene>
    <name evidence="11" type="ORF">RND81_03G114700</name>
</gene>
<feature type="transmembrane region" description="Helical" evidence="9">
    <location>
        <begin position="136"/>
        <end position="162"/>
    </location>
</feature>
<dbReference type="PANTHER" id="PTHR31618:SF33">
    <property type="entry name" value="MECHANOSENSITIVE ION CHANNEL PROTEIN"/>
    <property type="match status" value="1"/>
</dbReference>
<dbReference type="Pfam" id="PF00924">
    <property type="entry name" value="MS_channel_2nd"/>
    <property type="match status" value="1"/>
</dbReference>
<dbReference type="GO" id="GO:0008381">
    <property type="term" value="F:mechanosensitive monoatomic ion channel activity"/>
    <property type="evidence" value="ECO:0007669"/>
    <property type="project" value="TreeGrafter"/>
</dbReference>
<sequence length="640" mass="73870">MLRKQPNNVELQEINVVEEQPNDQNNNNFDATNYNTENKKKQSTTMSSKYKMIDKRKRKLVIFCCYLAICFLAIGLCAASFSVKALQEASLKGLRMWQWCLLIAALLSGPLLSNAIVKFILFFIDRDFSIRENVIYYVVGLGESAAVVLWFSMILIAWLWVVDEPSYLGMPQQDIGKIKQKYGTTFHIITITLITFILGSFLWVLKDLVIMKAKSSFHIRRFFDRIKKALLHQYVIETLSRGARVNTSKNRVSKINHQIVVMNSGSKDNSFHKVGIGRKEKRLVDLSSFEDVSQDNVSCWGMKILIEEIFDNPNLIYMVGEDGGERKDIDSESEAIVAADTMFSLVIHGSVESSHIGEPELLCYFPKDKLYDVRNCLLEGAHIKQVDSYVFRKWMVKVYKYRKALVRALDANKNLFRAFNRFVDALLIFLIFALWLIMLRVETRKVIFLIGTALVGSAFIFGETTKKLLENILFVFVVHPFDIGDCCLIDNTPVIIEEITFLTTTVLTFDNEMKHYPNAILSGQSISNYTRSPHMGDFVTLSLDIDTPIEKIDILKDKINRYIINNDQFWSREHYWVMEFEELTTLKLTLRFFHTINYHELIERQVRKTELVLELKKTLTELVLIAKKDTGDDTKKEAMG</sequence>
<dbReference type="GO" id="GO:0005886">
    <property type="term" value="C:plasma membrane"/>
    <property type="evidence" value="ECO:0007669"/>
    <property type="project" value="TreeGrafter"/>
</dbReference>
<accession>A0AAW1LZN1</accession>
<dbReference type="GO" id="GO:0050982">
    <property type="term" value="P:detection of mechanical stimulus"/>
    <property type="evidence" value="ECO:0007669"/>
    <property type="project" value="TreeGrafter"/>
</dbReference>
<evidence type="ECO:0000313" key="12">
    <source>
        <dbReference type="Proteomes" id="UP001443914"/>
    </source>
</evidence>
<organism evidence="11 12">
    <name type="scientific">Saponaria officinalis</name>
    <name type="common">Common soapwort</name>
    <name type="synonym">Lychnis saponaria</name>
    <dbReference type="NCBI Taxonomy" id="3572"/>
    <lineage>
        <taxon>Eukaryota</taxon>
        <taxon>Viridiplantae</taxon>
        <taxon>Streptophyta</taxon>
        <taxon>Embryophyta</taxon>
        <taxon>Tracheophyta</taxon>
        <taxon>Spermatophyta</taxon>
        <taxon>Magnoliopsida</taxon>
        <taxon>eudicotyledons</taxon>
        <taxon>Gunneridae</taxon>
        <taxon>Pentapetalae</taxon>
        <taxon>Caryophyllales</taxon>
        <taxon>Caryophyllaceae</taxon>
        <taxon>Caryophylleae</taxon>
        <taxon>Saponaria</taxon>
    </lineage>
</organism>
<protein>
    <recommendedName>
        <fullName evidence="10">Mechanosensitive ion channel MscS domain-containing protein</fullName>
    </recommendedName>
</protein>
<feature type="transmembrane region" description="Helical" evidence="9">
    <location>
        <begin position="422"/>
        <end position="440"/>
    </location>
</feature>
<keyword evidence="5" id="KW-0406">Ion transport</keyword>
<dbReference type="Proteomes" id="UP001443914">
    <property type="component" value="Unassembled WGS sequence"/>
</dbReference>
<evidence type="ECO:0000256" key="2">
    <source>
        <dbReference type="ARBA" id="ARBA00008017"/>
    </source>
</evidence>
<dbReference type="PANTHER" id="PTHR31618">
    <property type="entry name" value="MECHANOSENSITIVE ION CHANNEL PROTEIN 5"/>
    <property type="match status" value="1"/>
</dbReference>
<evidence type="ECO:0000256" key="1">
    <source>
        <dbReference type="ARBA" id="ARBA00004141"/>
    </source>
</evidence>
<evidence type="ECO:0000259" key="10">
    <source>
        <dbReference type="Pfam" id="PF00924"/>
    </source>
</evidence>
<comment type="similarity">
    <text evidence="2">Belongs to the MscS (TC 1.A.23) family.</text>
</comment>
<dbReference type="Gene3D" id="2.30.30.60">
    <property type="match status" value="1"/>
</dbReference>
<reference evidence="11" key="1">
    <citation type="submission" date="2024-03" db="EMBL/GenBank/DDBJ databases">
        <title>WGS assembly of Saponaria officinalis var. Norfolk2.</title>
        <authorList>
            <person name="Jenkins J."/>
            <person name="Shu S."/>
            <person name="Grimwood J."/>
            <person name="Barry K."/>
            <person name="Goodstein D."/>
            <person name="Schmutz J."/>
            <person name="Leebens-Mack J."/>
            <person name="Osbourn A."/>
        </authorList>
    </citation>
    <scope>NUCLEOTIDE SEQUENCE [LARGE SCALE GENOMIC DNA]</scope>
    <source>
        <strain evidence="11">JIC</strain>
    </source>
</reference>
<feature type="transmembrane region" description="Helical" evidence="9">
    <location>
        <begin position="182"/>
        <end position="205"/>
    </location>
</feature>
<keyword evidence="7" id="KW-0407">Ion channel</keyword>
<dbReference type="InterPro" id="IPR023408">
    <property type="entry name" value="MscS_beta-dom_sf"/>
</dbReference>
<evidence type="ECO:0000256" key="9">
    <source>
        <dbReference type="SAM" id="Phobius"/>
    </source>
</evidence>
<dbReference type="InterPro" id="IPR006685">
    <property type="entry name" value="MscS_channel_2nd"/>
</dbReference>
<evidence type="ECO:0000256" key="4">
    <source>
        <dbReference type="ARBA" id="ARBA00022989"/>
    </source>
</evidence>
<dbReference type="InterPro" id="IPR016688">
    <property type="entry name" value="MscS-like_plants/fungi"/>
</dbReference>
<dbReference type="AlphaFoldDB" id="A0AAW1LZN1"/>
<keyword evidence="3 9" id="KW-0812">Transmembrane</keyword>
<feature type="region of interest" description="Disordered" evidence="8">
    <location>
        <begin position="21"/>
        <end position="42"/>
    </location>
</feature>
<proteinExistence type="inferred from homology"/>
<evidence type="ECO:0000256" key="5">
    <source>
        <dbReference type="ARBA" id="ARBA00023065"/>
    </source>
</evidence>
<evidence type="ECO:0000256" key="8">
    <source>
        <dbReference type="SAM" id="MobiDB-lite"/>
    </source>
</evidence>
<evidence type="ECO:0000256" key="6">
    <source>
        <dbReference type="ARBA" id="ARBA00023136"/>
    </source>
</evidence>
<feature type="transmembrane region" description="Helical" evidence="9">
    <location>
        <begin position="60"/>
        <end position="81"/>
    </location>
</feature>
<dbReference type="SUPFAM" id="SSF50182">
    <property type="entry name" value="Sm-like ribonucleoproteins"/>
    <property type="match status" value="1"/>
</dbReference>
<keyword evidence="5" id="KW-0813">Transport</keyword>
<evidence type="ECO:0000256" key="3">
    <source>
        <dbReference type="ARBA" id="ARBA00022692"/>
    </source>
</evidence>
<evidence type="ECO:0000256" key="7">
    <source>
        <dbReference type="ARBA" id="ARBA00023303"/>
    </source>
</evidence>